<comment type="caution">
    <text evidence="1">The sequence shown here is derived from an EMBL/GenBank/DDBJ whole genome shotgun (WGS) entry which is preliminary data.</text>
</comment>
<reference evidence="1 2" key="1">
    <citation type="journal article" date="2018" name="Nat. Ecol. Evol.">
        <title>Genomic signatures of mitonuclear coevolution across populations of Tigriopus californicus.</title>
        <authorList>
            <person name="Barreto F.S."/>
            <person name="Watson E.T."/>
            <person name="Lima T.G."/>
            <person name="Willett C.S."/>
            <person name="Edmands S."/>
            <person name="Li W."/>
            <person name="Burton R.S."/>
        </authorList>
    </citation>
    <scope>NUCLEOTIDE SEQUENCE [LARGE SCALE GENOMIC DNA]</scope>
    <source>
        <strain evidence="1 2">San Diego</strain>
    </source>
</reference>
<accession>A0A553NCT6</accession>
<proteinExistence type="predicted"/>
<keyword evidence="2" id="KW-1185">Reference proteome</keyword>
<sequence length="495" mass="55616">MHTKKGTTICIFQPLVRSGVAGVNLYVDADVPCYNTSQCLGPFFPICQENECKLLCDPHQESTEDGNCTLAATFSNIKNSLTSIPWYNVAGEEPLDYIQINDECSPSDECGILISLDQPPSRMFDFWPLKYNFWPNSMLYVRYNGEGKYSASTFISNYGEQTKEEYKHKDVKGFKPPPHQLRITVGAWNGNKRKVSVDLKLSSDKSSTIAATELESSLTDSAKLDYYLAFVHNTNWIRTLTGPLHLKGVVRYINPVGTCPSDENYVTVVYRPNYGDRTCVQKRSTWFMGSAGSPRANFWDQRKKQYYDFEVQTKTTASRLQVVLGMGAETFNSIPSSPKAILTLQQTGSSTLMTFEFFRVCPLKKSEGCESGTDTIVEQESLASINVFDQKKHSFNISYTYSPKEETTLCTEGSDLELRTFHVDWSIVIDGSDVFPQAPKGTHTVKEECLLITSKTSEYWVKQTVAVAALYVISFEGDAANFTIGWYGVPYLFQG</sequence>
<dbReference type="AlphaFoldDB" id="A0A553NCT6"/>
<gene>
    <name evidence="1" type="ORF">TCAL_02601</name>
</gene>
<dbReference type="EMBL" id="VCGU01000458">
    <property type="protein sequence ID" value="TRY63260.1"/>
    <property type="molecule type" value="Genomic_DNA"/>
</dbReference>
<protein>
    <submittedName>
        <fullName evidence="1">Uncharacterized protein</fullName>
    </submittedName>
</protein>
<evidence type="ECO:0000313" key="1">
    <source>
        <dbReference type="EMBL" id="TRY63260.1"/>
    </source>
</evidence>
<dbReference type="Proteomes" id="UP000318571">
    <property type="component" value="Chromosome 10"/>
</dbReference>
<organism evidence="1 2">
    <name type="scientific">Tigriopus californicus</name>
    <name type="common">Marine copepod</name>
    <dbReference type="NCBI Taxonomy" id="6832"/>
    <lineage>
        <taxon>Eukaryota</taxon>
        <taxon>Metazoa</taxon>
        <taxon>Ecdysozoa</taxon>
        <taxon>Arthropoda</taxon>
        <taxon>Crustacea</taxon>
        <taxon>Multicrustacea</taxon>
        <taxon>Hexanauplia</taxon>
        <taxon>Copepoda</taxon>
        <taxon>Harpacticoida</taxon>
        <taxon>Harpacticidae</taxon>
        <taxon>Tigriopus</taxon>
    </lineage>
</organism>
<name>A0A553NCT6_TIGCA</name>
<evidence type="ECO:0000313" key="2">
    <source>
        <dbReference type="Proteomes" id="UP000318571"/>
    </source>
</evidence>